<accession>A0A167YG61</accession>
<dbReference type="Gene3D" id="3.80.10.10">
    <property type="entry name" value="Ribonuclease Inhibitor"/>
    <property type="match status" value="1"/>
</dbReference>
<gene>
    <name evidence="2" type="ORF">AAP_03471</name>
</gene>
<dbReference type="Proteomes" id="UP000242877">
    <property type="component" value="Unassembled WGS sequence"/>
</dbReference>
<evidence type="ECO:0000259" key="1">
    <source>
        <dbReference type="Pfam" id="PF12937"/>
    </source>
</evidence>
<name>A0A167YG61_9EURO</name>
<dbReference type="OrthoDB" id="2125396at2759"/>
<reference evidence="2 3" key="1">
    <citation type="journal article" date="2016" name="Genome Biol. Evol.">
        <title>Divergent and convergent evolution of fungal pathogenicity.</title>
        <authorList>
            <person name="Shang Y."/>
            <person name="Xiao G."/>
            <person name="Zheng P."/>
            <person name="Cen K."/>
            <person name="Zhan S."/>
            <person name="Wang C."/>
        </authorList>
    </citation>
    <scope>NUCLEOTIDE SEQUENCE [LARGE SCALE GENOMIC DNA]</scope>
    <source>
        <strain evidence="2 3">ARSEF 7405</strain>
    </source>
</reference>
<dbReference type="AlphaFoldDB" id="A0A167YG61"/>
<dbReference type="InterPro" id="IPR036047">
    <property type="entry name" value="F-box-like_dom_sf"/>
</dbReference>
<dbReference type="EMBL" id="AZGZ01000014">
    <property type="protein sequence ID" value="KZZ91301.1"/>
    <property type="molecule type" value="Genomic_DNA"/>
</dbReference>
<sequence>MVKIISNRKPGRFVYLPDEILIDIISRVAEAQRTLVSCALVSIQWYHVTMPFLYGHPRRLEKNQAFDQFVRTILGVGEATTATVRRRRNDLASLVRILDLSRLIHHSTNSLTAKLINAVKDGLKAFAAPSLSLTSHQGLVTLSKCIDLEFLNLSFMMRETDFPSVKKAIRRMSRLSGLVLPASLTIQDQSEMALDVEWPPNLSYLSIGLTYLANPQACADAGFLWPSSLQHLIISGHASFRWLLEFVTLLDPFPPFPDVSILELIPLRTPSLRSRNIELPTGPSDNSGGAWMIIHKFPNLKSLILPSTDCNEDFMEAYCQCQPQPLENLYLLQSDEGIHFEIETLYKAATQGLPNLRSFWYEYNHAGVDEDVLDDYETGIWRAMTDREGREPDDQPESGWFTIIDIPYRPRKIEHETWYEDD</sequence>
<keyword evidence="3" id="KW-1185">Reference proteome</keyword>
<organism evidence="2 3">
    <name type="scientific">Ascosphaera apis ARSEF 7405</name>
    <dbReference type="NCBI Taxonomy" id="392613"/>
    <lineage>
        <taxon>Eukaryota</taxon>
        <taxon>Fungi</taxon>
        <taxon>Dikarya</taxon>
        <taxon>Ascomycota</taxon>
        <taxon>Pezizomycotina</taxon>
        <taxon>Eurotiomycetes</taxon>
        <taxon>Eurotiomycetidae</taxon>
        <taxon>Onygenales</taxon>
        <taxon>Ascosphaeraceae</taxon>
        <taxon>Ascosphaera</taxon>
    </lineage>
</organism>
<evidence type="ECO:0000313" key="2">
    <source>
        <dbReference type="EMBL" id="KZZ91301.1"/>
    </source>
</evidence>
<dbReference type="InterPro" id="IPR032675">
    <property type="entry name" value="LRR_dom_sf"/>
</dbReference>
<proteinExistence type="predicted"/>
<dbReference type="InterPro" id="IPR001810">
    <property type="entry name" value="F-box_dom"/>
</dbReference>
<protein>
    <submittedName>
        <fullName evidence="2">F-box domain protein</fullName>
    </submittedName>
</protein>
<dbReference type="VEuPathDB" id="FungiDB:AAP_03471"/>
<evidence type="ECO:0000313" key="3">
    <source>
        <dbReference type="Proteomes" id="UP000242877"/>
    </source>
</evidence>
<dbReference type="Pfam" id="PF12937">
    <property type="entry name" value="F-box-like"/>
    <property type="match status" value="1"/>
</dbReference>
<comment type="caution">
    <text evidence="2">The sequence shown here is derived from an EMBL/GenBank/DDBJ whole genome shotgun (WGS) entry which is preliminary data.</text>
</comment>
<dbReference type="SUPFAM" id="SSF52047">
    <property type="entry name" value="RNI-like"/>
    <property type="match status" value="1"/>
</dbReference>
<feature type="domain" description="F-box" evidence="1">
    <location>
        <begin position="15"/>
        <end position="54"/>
    </location>
</feature>
<dbReference type="SUPFAM" id="SSF81383">
    <property type="entry name" value="F-box domain"/>
    <property type="match status" value="1"/>
</dbReference>